<evidence type="ECO:0000313" key="15">
    <source>
        <dbReference type="EMBL" id="MBO8435178.1"/>
    </source>
</evidence>
<dbReference type="CDD" id="cd06225">
    <property type="entry name" value="HAMP"/>
    <property type="match status" value="1"/>
</dbReference>
<keyword evidence="11 12" id="KW-0472">Membrane</keyword>
<reference evidence="15" key="1">
    <citation type="submission" date="2020-10" db="EMBL/GenBank/DDBJ databases">
        <authorList>
            <person name="Gilroy R."/>
        </authorList>
    </citation>
    <scope>NUCLEOTIDE SEQUENCE</scope>
    <source>
        <strain evidence="15">F6-4510</strain>
    </source>
</reference>
<dbReference type="GO" id="GO:0016036">
    <property type="term" value="P:cellular response to phosphate starvation"/>
    <property type="evidence" value="ECO:0007669"/>
    <property type="project" value="TreeGrafter"/>
</dbReference>
<dbReference type="PROSITE" id="PS50109">
    <property type="entry name" value="HIS_KIN"/>
    <property type="match status" value="1"/>
</dbReference>
<feature type="domain" description="Histidine kinase" evidence="13">
    <location>
        <begin position="239"/>
        <end position="456"/>
    </location>
</feature>
<dbReference type="PANTHER" id="PTHR45453">
    <property type="entry name" value="PHOSPHATE REGULON SENSOR PROTEIN PHOR"/>
    <property type="match status" value="1"/>
</dbReference>
<dbReference type="SUPFAM" id="SSF158472">
    <property type="entry name" value="HAMP domain-like"/>
    <property type="match status" value="1"/>
</dbReference>
<evidence type="ECO:0000256" key="9">
    <source>
        <dbReference type="ARBA" id="ARBA00022989"/>
    </source>
</evidence>
<keyword evidence="9 12" id="KW-1133">Transmembrane helix</keyword>
<dbReference type="PANTHER" id="PTHR45453:SF1">
    <property type="entry name" value="PHOSPHATE REGULON SENSOR PROTEIN PHOR"/>
    <property type="match status" value="1"/>
</dbReference>
<evidence type="ECO:0000256" key="7">
    <source>
        <dbReference type="ARBA" id="ARBA00022692"/>
    </source>
</evidence>
<dbReference type="InterPro" id="IPR036890">
    <property type="entry name" value="HATPase_C_sf"/>
</dbReference>
<comment type="subcellular location">
    <subcellularLocation>
        <location evidence="2">Cell membrane</location>
        <topology evidence="2">Multi-pass membrane protein</topology>
    </subcellularLocation>
</comment>
<dbReference type="Gene3D" id="1.10.8.500">
    <property type="entry name" value="HAMP domain in histidine kinase"/>
    <property type="match status" value="1"/>
</dbReference>
<dbReference type="Gene3D" id="3.30.450.20">
    <property type="entry name" value="PAS domain"/>
    <property type="match status" value="1"/>
</dbReference>
<dbReference type="Pfam" id="PF02518">
    <property type="entry name" value="HATPase_c"/>
    <property type="match status" value="1"/>
</dbReference>
<dbReference type="FunFam" id="1.10.287.130:FF:000001">
    <property type="entry name" value="Two-component sensor histidine kinase"/>
    <property type="match status" value="1"/>
</dbReference>
<dbReference type="SUPFAM" id="SSF47384">
    <property type="entry name" value="Homodimeric domain of signal transducing histidine kinase"/>
    <property type="match status" value="1"/>
</dbReference>
<dbReference type="Pfam" id="PF00672">
    <property type="entry name" value="HAMP"/>
    <property type="match status" value="1"/>
</dbReference>
<evidence type="ECO:0000256" key="11">
    <source>
        <dbReference type="ARBA" id="ARBA00023136"/>
    </source>
</evidence>
<dbReference type="InterPro" id="IPR050351">
    <property type="entry name" value="BphY/WalK/GraS-like"/>
</dbReference>
<dbReference type="FunFam" id="3.30.565.10:FF:000006">
    <property type="entry name" value="Sensor histidine kinase WalK"/>
    <property type="match status" value="1"/>
</dbReference>
<dbReference type="InterPro" id="IPR003661">
    <property type="entry name" value="HisK_dim/P_dom"/>
</dbReference>
<proteinExistence type="predicted"/>
<dbReference type="SUPFAM" id="SSF55874">
    <property type="entry name" value="ATPase domain of HSP90 chaperone/DNA topoisomerase II/histidine kinase"/>
    <property type="match status" value="1"/>
</dbReference>
<keyword evidence="5" id="KW-0597">Phosphoprotein</keyword>
<dbReference type="EC" id="2.7.13.3" evidence="3"/>
<dbReference type="SMART" id="SM00388">
    <property type="entry name" value="HisKA"/>
    <property type="match status" value="1"/>
</dbReference>
<evidence type="ECO:0000256" key="4">
    <source>
        <dbReference type="ARBA" id="ARBA00022475"/>
    </source>
</evidence>
<comment type="catalytic activity">
    <reaction evidence="1">
        <text>ATP + protein L-histidine = ADP + protein N-phospho-L-histidine.</text>
        <dbReference type="EC" id="2.7.13.3"/>
    </reaction>
</comment>
<dbReference type="AlphaFoldDB" id="A0A9D9DYK6"/>
<evidence type="ECO:0000259" key="13">
    <source>
        <dbReference type="PROSITE" id="PS50109"/>
    </source>
</evidence>
<dbReference type="SMART" id="SM00387">
    <property type="entry name" value="HATPase_c"/>
    <property type="match status" value="1"/>
</dbReference>
<reference evidence="15" key="2">
    <citation type="journal article" date="2021" name="PeerJ">
        <title>Extensive microbial diversity within the chicken gut microbiome revealed by metagenomics and culture.</title>
        <authorList>
            <person name="Gilroy R."/>
            <person name="Ravi A."/>
            <person name="Getino M."/>
            <person name="Pursley I."/>
            <person name="Horton D.L."/>
            <person name="Alikhan N.F."/>
            <person name="Baker D."/>
            <person name="Gharbi K."/>
            <person name="Hall N."/>
            <person name="Watson M."/>
            <person name="Adriaenssens E.M."/>
            <person name="Foster-Nyarko E."/>
            <person name="Jarju S."/>
            <person name="Secka A."/>
            <person name="Antonio M."/>
            <person name="Oren A."/>
            <person name="Chaudhuri R.R."/>
            <person name="La Ragione R."/>
            <person name="Hildebrand F."/>
            <person name="Pallen M.J."/>
        </authorList>
    </citation>
    <scope>NUCLEOTIDE SEQUENCE</scope>
    <source>
        <strain evidence="15">F6-4510</strain>
    </source>
</reference>
<evidence type="ECO:0000313" key="16">
    <source>
        <dbReference type="Proteomes" id="UP000823611"/>
    </source>
</evidence>
<evidence type="ECO:0000256" key="2">
    <source>
        <dbReference type="ARBA" id="ARBA00004651"/>
    </source>
</evidence>
<dbReference type="InterPro" id="IPR005467">
    <property type="entry name" value="His_kinase_dom"/>
</dbReference>
<accession>A0A9D9DYK6</accession>
<dbReference type="GO" id="GO:0000155">
    <property type="term" value="F:phosphorelay sensor kinase activity"/>
    <property type="evidence" value="ECO:0007669"/>
    <property type="project" value="InterPro"/>
</dbReference>
<dbReference type="Gene3D" id="3.30.565.10">
    <property type="entry name" value="Histidine kinase-like ATPase, C-terminal domain"/>
    <property type="match status" value="1"/>
</dbReference>
<dbReference type="SMART" id="SM00304">
    <property type="entry name" value="HAMP"/>
    <property type="match status" value="1"/>
</dbReference>
<evidence type="ECO:0000256" key="8">
    <source>
        <dbReference type="ARBA" id="ARBA00022777"/>
    </source>
</evidence>
<dbReference type="InterPro" id="IPR029151">
    <property type="entry name" value="Sensor-like_sf"/>
</dbReference>
<keyword evidence="10" id="KW-0902">Two-component regulatory system</keyword>
<dbReference type="PRINTS" id="PR00344">
    <property type="entry name" value="BCTRLSENSOR"/>
</dbReference>
<dbReference type="PROSITE" id="PS50885">
    <property type="entry name" value="HAMP"/>
    <property type="match status" value="1"/>
</dbReference>
<dbReference type="EMBL" id="JADIMX010000143">
    <property type="protein sequence ID" value="MBO8435178.1"/>
    <property type="molecule type" value="Genomic_DNA"/>
</dbReference>
<dbReference type="CDD" id="cd00082">
    <property type="entry name" value="HisKA"/>
    <property type="match status" value="1"/>
</dbReference>
<evidence type="ECO:0000256" key="1">
    <source>
        <dbReference type="ARBA" id="ARBA00000085"/>
    </source>
</evidence>
<evidence type="ECO:0000256" key="12">
    <source>
        <dbReference type="SAM" id="Phobius"/>
    </source>
</evidence>
<name>A0A9D9DYK6_9FIRM</name>
<feature type="transmembrane region" description="Helical" evidence="12">
    <location>
        <begin position="157"/>
        <end position="179"/>
    </location>
</feature>
<dbReference type="Proteomes" id="UP000823611">
    <property type="component" value="Unassembled WGS sequence"/>
</dbReference>
<dbReference type="InterPro" id="IPR003594">
    <property type="entry name" value="HATPase_dom"/>
</dbReference>
<keyword evidence="4" id="KW-1003">Cell membrane</keyword>
<dbReference type="Pfam" id="PF00512">
    <property type="entry name" value="HisKA"/>
    <property type="match status" value="1"/>
</dbReference>
<sequence length="465" mass="52302">MTYIIIGFVPLLVFTTTVFKTMNKYYVEERKKEMLSQANVISGHITVMNYLFDDSKKELFDYDIKETSRQGGYRIVVLDSMGTVVNDSNKTIIGKTLLIPEVVEALDNKDIAREQDNETVYAAVTIVDSRSNQIGAVLISDSTSDIFETIDNIRKQVIILLFGVVIISAIVMFFISQIITEPLKKMLEVIKKMSEGHLDQRVTVSGMSHNEISDLAEACNNMADELEQVESTRQTFVSNVSHELKTPLSSIKVLSESILLQDEVPKEMYVEFLKDINSEVDRMTEIINDLLTLVKLDQREIPIDYEMTDMVKLCGDVVKRISPLASAKNIKLEFIADKEVFAEVDSTKFTLAISNLVENGIKYTDEGGKVSLYVDCDHQNAFFKVTDTGIGIAEEELGKIFNRFYRVDKTRDRETGGTGLGLSITHSTVLMHNGSIKVTSKENEGTTFVVRIPLRHTPKVSENVQ</sequence>
<dbReference type="InterPro" id="IPR003660">
    <property type="entry name" value="HAMP_dom"/>
</dbReference>
<evidence type="ECO:0000256" key="10">
    <source>
        <dbReference type="ARBA" id="ARBA00023012"/>
    </source>
</evidence>
<dbReference type="GO" id="GO:0005886">
    <property type="term" value="C:plasma membrane"/>
    <property type="evidence" value="ECO:0007669"/>
    <property type="project" value="UniProtKB-SubCell"/>
</dbReference>
<organism evidence="15 16">
    <name type="scientific">Candidatus Fimicola merdigallinarum</name>
    <dbReference type="NCBI Taxonomy" id="2840819"/>
    <lineage>
        <taxon>Bacteria</taxon>
        <taxon>Bacillati</taxon>
        <taxon>Bacillota</taxon>
        <taxon>Clostridia</taxon>
        <taxon>Lachnospirales</taxon>
        <taxon>Lachnospiraceae</taxon>
        <taxon>Lachnospiraceae incertae sedis</taxon>
        <taxon>Candidatus Fimicola</taxon>
    </lineage>
</organism>
<dbReference type="InterPro" id="IPR004358">
    <property type="entry name" value="Sig_transdc_His_kin-like_C"/>
</dbReference>
<evidence type="ECO:0000259" key="14">
    <source>
        <dbReference type="PROSITE" id="PS50885"/>
    </source>
</evidence>
<evidence type="ECO:0000256" key="5">
    <source>
        <dbReference type="ARBA" id="ARBA00022553"/>
    </source>
</evidence>
<protein>
    <recommendedName>
        <fullName evidence="3">histidine kinase</fullName>
        <ecNumber evidence="3">2.7.13.3</ecNumber>
    </recommendedName>
</protein>
<dbReference type="Gene3D" id="1.10.287.130">
    <property type="match status" value="1"/>
</dbReference>
<evidence type="ECO:0000256" key="6">
    <source>
        <dbReference type="ARBA" id="ARBA00022679"/>
    </source>
</evidence>
<keyword evidence="6" id="KW-0808">Transferase</keyword>
<dbReference type="SUPFAM" id="SSF103190">
    <property type="entry name" value="Sensory domain-like"/>
    <property type="match status" value="1"/>
</dbReference>
<evidence type="ECO:0000256" key="3">
    <source>
        <dbReference type="ARBA" id="ARBA00012438"/>
    </source>
</evidence>
<dbReference type="GO" id="GO:0004721">
    <property type="term" value="F:phosphoprotein phosphatase activity"/>
    <property type="evidence" value="ECO:0007669"/>
    <property type="project" value="TreeGrafter"/>
</dbReference>
<feature type="transmembrane region" description="Helical" evidence="12">
    <location>
        <begin position="6"/>
        <end position="27"/>
    </location>
</feature>
<gene>
    <name evidence="15" type="ORF">IAC55_07660</name>
</gene>
<keyword evidence="7 12" id="KW-0812">Transmembrane</keyword>
<feature type="domain" description="HAMP" evidence="14">
    <location>
        <begin position="177"/>
        <end position="231"/>
    </location>
</feature>
<dbReference type="InterPro" id="IPR036097">
    <property type="entry name" value="HisK_dim/P_sf"/>
</dbReference>
<keyword evidence="8" id="KW-0418">Kinase</keyword>
<comment type="caution">
    <text evidence="15">The sequence shown here is derived from an EMBL/GenBank/DDBJ whole genome shotgun (WGS) entry which is preliminary data.</text>
</comment>